<dbReference type="Proteomes" id="UP000011135">
    <property type="component" value="Unassembled WGS sequence"/>
</dbReference>
<dbReference type="InterPro" id="IPR045619">
    <property type="entry name" value="DUF6443"/>
</dbReference>
<dbReference type="Pfam" id="PF20041">
    <property type="entry name" value="DUF6443"/>
    <property type="match status" value="1"/>
</dbReference>
<keyword evidence="3" id="KW-1185">Reference proteome</keyword>
<protein>
    <recommendedName>
        <fullName evidence="1">DUF6443 domain-containing protein</fullName>
    </recommendedName>
</protein>
<dbReference type="EMBL" id="AMZN01000030">
    <property type="protein sequence ID" value="ELR71942.1"/>
    <property type="molecule type" value="Genomic_DNA"/>
</dbReference>
<proteinExistence type="predicted"/>
<dbReference type="STRING" id="1237149.C900_02127"/>
<name>L8JXI9_9BACT</name>
<reference evidence="2 3" key="1">
    <citation type="submission" date="2012-12" db="EMBL/GenBank/DDBJ databases">
        <title>Genome assembly of Fulvivirga imtechensis AK7.</title>
        <authorList>
            <person name="Nupur N."/>
            <person name="Khatri I."/>
            <person name="Kumar R."/>
            <person name="Subramanian S."/>
            <person name="Pinnaka A."/>
        </authorList>
    </citation>
    <scope>NUCLEOTIDE SEQUENCE [LARGE SCALE GENOMIC DNA]</scope>
    <source>
        <strain evidence="2 3">AK7</strain>
    </source>
</reference>
<accession>L8JXI9</accession>
<sequence>MINKNIMRRIYITLFLLFAVAFYSIAQQLPTPICNGPISGEEIVNETEISCNNGKSYLVIKSLKLTPGFSVSASEHGEFYIKMLDQPTNVPPNPEQNYVRTEIIQESGITTENQIAPLSPNGKVTSFNYIDGIGRTIQTVAQEAGASGKDIVQPYSYDNKSRTDKAYIVQEHSGKDGAFRPSAVTDLLNTYTNEVPYTSYSYESSPLDRLLSTTGPGAVWHSNNKNISGKTKLNTASEVRKWDVYSGLPRSISTHAANTLVYEQVVDEDGNIIKEYSDAQGRVVLSRVSKTGSTETLDTYYVYDEMDRLRFIIPPLAVSNYTPTADYADTWYYEFEYDERGNIIISKSPGVDKVIAIYDNYGRVVLIQDGNQRAKSPAEWSFFKYDELNRPVITGIYKTARLYKYLINDVKNTSLNPYRFEVRNTSSVGYTLNRTFPTTVGESDLLSISYFDDYSYLSNTNWDVEGHSYAAISQPEVAVAVDYAVKGQPTGSKVKVIGGSKWLNTVVYYDSKYRPLQLIAENHLNGTDRMSMAYDFMGRSQKMLLNHVTASVQLKVLEEYEYDHSGRLRTVKHAIDNQDPVILASYKYDGRDQMIEKNLYSTNNGSSYIQSIDYMYNIRGWLTHINDADLTSGENDLFGMELVYNNATVSTINGRSIENQYGGDLAAIFWKRNDEHNSSIKEAYSFEYDNFTRLMRANYANETGGYTGDGGMHDERVLQYDKNGNIKALQRYENVAGATNPTSIDDLTYAHTGNQLQQVEDAGTYRYFGFNEHNVSLPTEYTYDENGNVKEDLNSEIVSIIYNYLDLPERIEFYDGIVITNTYDATGTQLSKVVTKDGQTIRSTDYIGSIQYENAELAFVLHNEGRAINKSDKYEYEYFMTDHVGNTRLTFGMLSEVNVYKATMEEELASQEESDFLNVAATRSGAALNSQVLNTTPSSPIVPFPEYIATTKGNTSRTVGPAIQLAVKQGRSLKYLPMLYSRVTKGGIIH</sequence>
<dbReference type="Gene3D" id="2.180.10.10">
    <property type="entry name" value="RHS repeat-associated core"/>
    <property type="match status" value="1"/>
</dbReference>
<dbReference type="eggNOG" id="COG3209">
    <property type="taxonomic scope" value="Bacteria"/>
</dbReference>
<evidence type="ECO:0000313" key="2">
    <source>
        <dbReference type="EMBL" id="ELR71942.1"/>
    </source>
</evidence>
<organism evidence="2 3">
    <name type="scientific">Fulvivirga imtechensis AK7</name>
    <dbReference type="NCBI Taxonomy" id="1237149"/>
    <lineage>
        <taxon>Bacteria</taxon>
        <taxon>Pseudomonadati</taxon>
        <taxon>Bacteroidota</taxon>
        <taxon>Cytophagia</taxon>
        <taxon>Cytophagales</taxon>
        <taxon>Fulvivirgaceae</taxon>
        <taxon>Fulvivirga</taxon>
    </lineage>
</organism>
<evidence type="ECO:0000259" key="1">
    <source>
        <dbReference type="Pfam" id="PF20041"/>
    </source>
</evidence>
<comment type="caution">
    <text evidence="2">The sequence shown here is derived from an EMBL/GenBank/DDBJ whole genome shotgun (WGS) entry which is preliminary data.</text>
</comment>
<dbReference type="AlphaFoldDB" id="L8JXI9"/>
<feature type="domain" description="DUF6443" evidence="1">
    <location>
        <begin position="109"/>
        <end position="229"/>
    </location>
</feature>
<evidence type="ECO:0000313" key="3">
    <source>
        <dbReference type="Proteomes" id="UP000011135"/>
    </source>
</evidence>
<gene>
    <name evidence="2" type="ORF">C900_02127</name>
</gene>